<proteinExistence type="predicted"/>
<name>A0A212AIN6_9RHOB</name>
<dbReference type="RefSeq" id="WP_088233979.1">
    <property type="nucleotide sequence ID" value="NZ_CALUEG010000042.1"/>
</dbReference>
<accession>A0A212AIN6</accession>
<comment type="caution">
    <text evidence="1">The sequence shown here is derived from an EMBL/GenBank/DDBJ whole genome shotgun (WGS) entry which is preliminary data.</text>
</comment>
<gene>
    <name evidence="1" type="ORF">CDV52_18325</name>
</gene>
<protein>
    <submittedName>
        <fullName evidence="1">Uncharacterized protein</fullName>
    </submittedName>
</protein>
<reference evidence="1 2" key="1">
    <citation type="submission" date="2016-11" db="EMBL/GenBank/DDBJ databases">
        <title>Comparison of Traditional DNA-DNA Hybridization with In Silico Genomic Analysis.</title>
        <authorList>
            <person name="Nicholson A.C."/>
            <person name="Sammons S."/>
            <person name="Humrighouse B.W."/>
            <person name="Graziano J."/>
            <person name="Lasker B."/>
            <person name="Whitney A.M."/>
            <person name="Mcquiston J.R."/>
        </authorList>
    </citation>
    <scope>NUCLEOTIDE SEQUENCE [LARGE SCALE GENOMIC DNA]</scope>
    <source>
        <strain evidence="1 2">H2381</strain>
    </source>
</reference>
<organism evidence="1 2">
    <name type="scientific">Haematobacter missouriensis</name>
    <dbReference type="NCBI Taxonomy" id="366616"/>
    <lineage>
        <taxon>Bacteria</taxon>
        <taxon>Pseudomonadati</taxon>
        <taxon>Pseudomonadota</taxon>
        <taxon>Alphaproteobacteria</taxon>
        <taxon>Rhodobacterales</taxon>
        <taxon>Paracoccaceae</taxon>
        <taxon>Haematobacter</taxon>
    </lineage>
</organism>
<evidence type="ECO:0000313" key="2">
    <source>
        <dbReference type="Proteomes" id="UP000196640"/>
    </source>
</evidence>
<dbReference type="Proteomes" id="UP000196640">
    <property type="component" value="Unassembled WGS sequence"/>
</dbReference>
<sequence>MTHAAELTHSALIDPEGCVLRSWPTDAPPDPMPEGEVVAISPWYNPEVARWDGEQWIIRQPCEINAVPTGAEVIAPEGTEIEVWDLEADFLLATLSPSEADDYLVSIELTDPGRYVIVVLPPAPWLRSRLTVEII</sequence>
<dbReference type="AlphaFoldDB" id="A0A212AIN6"/>
<dbReference type="OrthoDB" id="9886943at2"/>
<dbReference type="EMBL" id="NIPX01000040">
    <property type="protein sequence ID" value="OWJ81360.1"/>
    <property type="molecule type" value="Genomic_DNA"/>
</dbReference>
<evidence type="ECO:0000313" key="1">
    <source>
        <dbReference type="EMBL" id="OWJ81360.1"/>
    </source>
</evidence>